<keyword evidence="2" id="KW-1185">Reference proteome</keyword>
<evidence type="ECO:0000313" key="1">
    <source>
        <dbReference type="EMBL" id="KYQ58961.1"/>
    </source>
</evidence>
<dbReference type="EMBL" id="KQ982213">
    <property type="protein sequence ID" value="KYQ58961.1"/>
    <property type="molecule type" value="Genomic_DNA"/>
</dbReference>
<evidence type="ECO:0000313" key="2">
    <source>
        <dbReference type="Proteomes" id="UP000075809"/>
    </source>
</evidence>
<proteinExistence type="predicted"/>
<accession>A0A151XF59</accession>
<reference evidence="1 2" key="1">
    <citation type="submission" date="2015-09" db="EMBL/GenBank/DDBJ databases">
        <title>Trachymyrmex zeteki WGS genome.</title>
        <authorList>
            <person name="Nygaard S."/>
            <person name="Hu H."/>
            <person name="Boomsma J."/>
            <person name="Zhang G."/>
        </authorList>
    </citation>
    <scope>NUCLEOTIDE SEQUENCE [LARGE SCALE GENOMIC DNA]</scope>
    <source>
        <strain evidence="1">Tzet28-1</strain>
        <tissue evidence="1">Whole body</tissue>
    </source>
</reference>
<protein>
    <submittedName>
        <fullName evidence="1">Uncharacterized protein</fullName>
    </submittedName>
</protein>
<gene>
    <name evidence="1" type="ORF">ALC60_02029</name>
</gene>
<name>A0A151XF59_9HYME</name>
<sequence length="294" mass="33336">MFKKYTSNIISNIENIKTHNVCSSVQYVEQTDQLEISSSSDMSKNDLILFSEKQIRCLASDKLRHLHLDATGSIIAQPKLLSTANTIYYYALMLPGNIDGPLPVAEFISSKHDIAAIKHFLDVFNDKLKKITTKIIKKVETDFNLALIQKCYPDGKKQACMRSVAVSLLVNMLHCCSFCFTASAAAEVYSVFVKLFGKECQVENFDYLIQSVKIITEDASSISEIYTPPQIETSSIENHLHIIMHLKKSKLSARENNEIVSMANPFYSKEFYEYVADFIIFPIFLCSRPRHNST</sequence>
<dbReference type="Proteomes" id="UP000075809">
    <property type="component" value="Unassembled WGS sequence"/>
</dbReference>
<organism evidence="1 2">
    <name type="scientific">Mycetomoellerius zeteki</name>
    <dbReference type="NCBI Taxonomy" id="64791"/>
    <lineage>
        <taxon>Eukaryota</taxon>
        <taxon>Metazoa</taxon>
        <taxon>Ecdysozoa</taxon>
        <taxon>Arthropoda</taxon>
        <taxon>Hexapoda</taxon>
        <taxon>Insecta</taxon>
        <taxon>Pterygota</taxon>
        <taxon>Neoptera</taxon>
        <taxon>Endopterygota</taxon>
        <taxon>Hymenoptera</taxon>
        <taxon>Apocrita</taxon>
        <taxon>Aculeata</taxon>
        <taxon>Formicoidea</taxon>
        <taxon>Formicidae</taxon>
        <taxon>Myrmicinae</taxon>
        <taxon>Mycetomoellerius</taxon>
    </lineage>
</organism>
<dbReference type="AlphaFoldDB" id="A0A151XF59"/>